<evidence type="ECO:0000313" key="17">
    <source>
        <dbReference type="EMBL" id="KAG2591088.1"/>
    </source>
</evidence>
<evidence type="ECO:0000256" key="5">
    <source>
        <dbReference type="ARBA" id="ARBA00022692"/>
    </source>
</evidence>
<comment type="subcellular location">
    <subcellularLocation>
        <location evidence="1 15">Membrane</location>
        <topology evidence="1 15">Multi-pass membrane protein</topology>
    </subcellularLocation>
</comment>
<dbReference type="Proteomes" id="UP000823388">
    <property type="component" value="Chromosome 5N"/>
</dbReference>
<proteinExistence type="inferred from homology"/>
<keyword evidence="13" id="KW-0407">Ion channel</keyword>
<feature type="transmembrane region" description="Helical" evidence="15">
    <location>
        <begin position="348"/>
        <end position="365"/>
    </location>
</feature>
<dbReference type="FunFam" id="1.10.3080.10:FF:000008">
    <property type="entry name" value="Chloride channel protein"/>
    <property type="match status" value="1"/>
</dbReference>
<dbReference type="SUPFAM" id="SSF81340">
    <property type="entry name" value="Clc chloride channel"/>
    <property type="match status" value="1"/>
</dbReference>
<keyword evidence="18" id="KW-1185">Reference proteome</keyword>
<dbReference type="PANTHER" id="PTHR43427">
    <property type="entry name" value="CHLORIDE CHANNEL PROTEIN CLC-E"/>
    <property type="match status" value="1"/>
</dbReference>
<dbReference type="SUPFAM" id="SSF54631">
    <property type="entry name" value="CBS-domain pair"/>
    <property type="match status" value="1"/>
</dbReference>
<organism evidence="17 18">
    <name type="scientific">Panicum virgatum</name>
    <name type="common">Blackwell switchgrass</name>
    <dbReference type="NCBI Taxonomy" id="38727"/>
    <lineage>
        <taxon>Eukaryota</taxon>
        <taxon>Viridiplantae</taxon>
        <taxon>Streptophyta</taxon>
        <taxon>Embryophyta</taxon>
        <taxon>Tracheophyta</taxon>
        <taxon>Spermatophyta</taxon>
        <taxon>Magnoliopsida</taxon>
        <taxon>Liliopsida</taxon>
        <taxon>Poales</taxon>
        <taxon>Poaceae</taxon>
        <taxon>PACMAD clade</taxon>
        <taxon>Panicoideae</taxon>
        <taxon>Panicodae</taxon>
        <taxon>Paniceae</taxon>
        <taxon>Panicinae</taxon>
        <taxon>Panicum</taxon>
        <taxon>Panicum sect. Hiantes</taxon>
    </lineage>
</organism>
<dbReference type="Pfam" id="PF00571">
    <property type="entry name" value="CBS"/>
    <property type="match status" value="2"/>
</dbReference>
<evidence type="ECO:0000256" key="12">
    <source>
        <dbReference type="ARBA" id="ARBA00023214"/>
    </source>
</evidence>
<accession>A0A8T0S209</accession>
<evidence type="ECO:0000256" key="6">
    <source>
        <dbReference type="ARBA" id="ARBA00022737"/>
    </source>
</evidence>
<keyword evidence="10 15" id="KW-0472">Membrane</keyword>
<protein>
    <recommendedName>
        <fullName evidence="15">Chloride channel protein</fullName>
    </recommendedName>
</protein>
<evidence type="ECO:0000313" key="18">
    <source>
        <dbReference type="Proteomes" id="UP000823388"/>
    </source>
</evidence>
<dbReference type="PRINTS" id="PR00762">
    <property type="entry name" value="CLCHANNEL"/>
</dbReference>
<evidence type="ECO:0000259" key="16">
    <source>
        <dbReference type="PROSITE" id="PS51371"/>
    </source>
</evidence>
<feature type="domain" description="CBS" evidence="16">
    <location>
        <begin position="582"/>
        <end position="638"/>
    </location>
</feature>
<name>A0A8T0S209_PANVG</name>
<sequence>MAPSAATTTSSSARLLLASPQSRPALLGLRGCGRRSTVGLARRGGGCARRLRVVRRGAVDEEAGANTRGQQQEAAEAEAIEDPAPGRDLVTLAACLVGLLTGVSVVLFNLSVHEIRDIFWDGIPSRGASWLREEPIGEVWQRVIFVPVSGGVIVGGLNALRSSVKTNSNGPMSKVKGAIRPLLKAVAASFTLGTGNSLGPEGPSVEIGSSIAKGFGNLFDWEGGKKLSLVAAGSAAGISSGFNAAVAGCFFAVESVLWPSSTDSSSLANSTPMVILSSVIASVVSEIGLGSDPAFTVPDYDFRSPTELPLYLLLGVFCGLVSITLSRCTSLTMEAVERLQRATGLPKAASPALGGLIVGLLALMYPEVLYWGFENVDILLESRPFTSGLSATILVQLIGVKILATSLCRAFGLVGGYYAPSLFIGAATGMAYGKFMRFTFTGPEALLHIPFLDVASPQAYGLVGMAATLAGVCKVPLTSALLLFELTHDYRIVLPLLGAVGLSSWIASPQRFSKSIRSKLDSLEEKSSLAQQENSLPTQNKQVRYMDTADSSQELCKIESSLCVYDANDENMFENLSVAEVMKTNYFSVSMTTPLVEALDLMLAEKQPFVMVTENNRSVIGLLALKNIQDFCRAANDTRAQDEVKEFLVSHVYQAGKCKSCSVTPQMPLTTAEKIMDSYGVDHLPVVSEPANLQDSGLLIGFVDRECITIARRAMAMKEFFRSTYEIGKDERSSTEGRRYDDT</sequence>
<feature type="transmembrane region" description="Helical" evidence="15">
    <location>
        <begin position="411"/>
        <end position="432"/>
    </location>
</feature>
<dbReference type="GO" id="GO:0034707">
    <property type="term" value="C:chloride channel complex"/>
    <property type="evidence" value="ECO:0007669"/>
    <property type="project" value="UniProtKB-KW"/>
</dbReference>
<feature type="transmembrane region" description="Helical" evidence="15">
    <location>
        <begin position="310"/>
        <end position="328"/>
    </location>
</feature>
<dbReference type="AlphaFoldDB" id="A0A8T0S209"/>
<dbReference type="Gene3D" id="3.10.580.10">
    <property type="entry name" value="CBS-domain"/>
    <property type="match status" value="1"/>
</dbReference>
<dbReference type="OrthoDB" id="4564at2759"/>
<dbReference type="InterPro" id="IPR046342">
    <property type="entry name" value="CBS_dom_sf"/>
</dbReference>
<evidence type="ECO:0000256" key="15">
    <source>
        <dbReference type="RuleBase" id="RU361221"/>
    </source>
</evidence>
<comment type="similarity">
    <text evidence="2 15">Belongs to the chloride channel (TC 2.A.49) family.</text>
</comment>
<dbReference type="Gene3D" id="1.10.3080.10">
    <property type="entry name" value="Clc chloride channel"/>
    <property type="match status" value="1"/>
</dbReference>
<dbReference type="CDD" id="cd00400">
    <property type="entry name" value="Voltage_gated_ClC"/>
    <property type="match status" value="1"/>
</dbReference>
<evidence type="ECO:0000256" key="2">
    <source>
        <dbReference type="ARBA" id="ARBA00009476"/>
    </source>
</evidence>
<comment type="subunit">
    <text evidence="3">Homodimer.</text>
</comment>
<dbReference type="InterPro" id="IPR014743">
    <property type="entry name" value="Cl-channel_core"/>
</dbReference>
<evidence type="ECO:0000256" key="14">
    <source>
        <dbReference type="PROSITE-ProRule" id="PRU00703"/>
    </source>
</evidence>
<evidence type="ECO:0000256" key="7">
    <source>
        <dbReference type="ARBA" id="ARBA00022989"/>
    </source>
</evidence>
<dbReference type="EMBL" id="CM029046">
    <property type="protein sequence ID" value="KAG2591088.1"/>
    <property type="molecule type" value="Genomic_DNA"/>
</dbReference>
<keyword evidence="6" id="KW-0677">Repeat</keyword>
<evidence type="ECO:0000256" key="8">
    <source>
        <dbReference type="ARBA" id="ARBA00023065"/>
    </source>
</evidence>
<feature type="transmembrane region" description="Helical" evidence="15">
    <location>
        <begin position="89"/>
        <end position="110"/>
    </location>
</feature>
<evidence type="ECO:0000256" key="13">
    <source>
        <dbReference type="ARBA" id="ARBA00023303"/>
    </source>
</evidence>
<dbReference type="PROSITE" id="PS51371">
    <property type="entry name" value="CBS"/>
    <property type="match status" value="1"/>
</dbReference>
<dbReference type="InterPro" id="IPR050368">
    <property type="entry name" value="ClC-type_chloride_channel"/>
</dbReference>
<gene>
    <name evidence="17" type="ORF">PVAP13_5NG445300</name>
</gene>
<keyword evidence="9 14" id="KW-0129">CBS domain</keyword>
<keyword evidence="8 15" id="KW-0406">Ion transport</keyword>
<feature type="transmembrane region" description="Helical" evidence="15">
    <location>
        <begin position="385"/>
        <end position="404"/>
    </location>
</feature>
<comment type="caution">
    <text evidence="17">The sequence shown here is derived from an EMBL/GenBank/DDBJ whole genome shotgun (WGS) entry which is preliminary data.</text>
</comment>
<dbReference type="InterPro" id="IPR000644">
    <property type="entry name" value="CBS_dom"/>
</dbReference>
<feature type="transmembrane region" description="Helical" evidence="15">
    <location>
        <begin position="490"/>
        <end position="508"/>
    </location>
</feature>
<evidence type="ECO:0000256" key="11">
    <source>
        <dbReference type="ARBA" id="ARBA00023173"/>
    </source>
</evidence>
<evidence type="ECO:0000256" key="1">
    <source>
        <dbReference type="ARBA" id="ARBA00004141"/>
    </source>
</evidence>
<reference evidence="17" key="1">
    <citation type="submission" date="2020-05" db="EMBL/GenBank/DDBJ databases">
        <title>WGS assembly of Panicum virgatum.</title>
        <authorList>
            <person name="Lovell J.T."/>
            <person name="Jenkins J."/>
            <person name="Shu S."/>
            <person name="Juenger T.E."/>
            <person name="Schmutz J."/>
        </authorList>
    </citation>
    <scope>NUCLEOTIDE SEQUENCE</scope>
    <source>
        <strain evidence="17">AP13</strain>
    </source>
</reference>
<dbReference type="GO" id="GO:0009535">
    <property type="term" value="C:chloroplast thylakoid membrane"/>
    <property type="evidence" value="ECO:0007669"/>
    <property type="project" value="TreeGrafter"/>
</dbReference>
<keyword evidence="5 15" id="KW-0812">Transmembrane</keyword>
<keyword evidence="11" id="KW-0869">Chloride channel</keyword>
<evidence type="ECO:0000256" key="3">
    <source>
        <dbReference type="ARBA" id="ARBA00011738"/>
    </source>
</evidence>
<keyword evidence="7 15" id="KW-1133">Transmembrane helix</keyword>
<dbReference type="Pfam" id="PF00654">
    <property type="entry name" value="Voltage_CLC"/>
    <property type="match status" value="1"/>
</dbReference>
<feature type="transmembrane region" description="Helical" evidence="15">
    <location>
        <begin position="459"/>
        <end position="483"/>
    </location>
</feature>
<keyword evidence="4 15" id="KW-0813">Transport</keyword>
<dbReference type="PANTHER" id="PTHR43427:SF6">
    <property type="entry name" value="CHLORIDE CHANNEL PROTEIN CLC-E"/>
    <property type="match status" value="1"/>
</dbReference>
<evidence type="ECO:0000256" key="4">
    <source>
        <dbReference type="ARBA" id="ARBA00022448"/>
    </source>
</evidence>
<evidence type="ECO:0000256" key="9">
    <source>
        <dbReference type="ARBA" id="ARBA00023122"/>
    </source>
</evidence>
<dbReference type="GO" id="GO:0005254">
    <property type="term" value="F:chloride channel activity"/>
    <property type="evidence" value="ECO:0007669"/>
    <property type="project" value="UniProtKB-UniRule"/>
</dbReference>
<comment type="caution">
    <text evidence="15">Lacks conserved residue(s) required for the propagation of feature annotation.</text>
</comment>
<dbReference type="InterPro" id="IPR001807">
    <property type="entry name" value="ClC"/>
</dbReference>
<keyword evidence="12 15" id="KW-0868">Chloride</keyword>
<feature type="transmembrane region" description="Helical" evidence="15">
    <location>
        <begin position="227"/>
        <end position="253"/>
    </location>
</feature>
<evidence type="ECO:0000256" key="10">
    <source>
        <dbReference type="ARBA" id="ARBA00023136"/>
    </source>
</evidence>